<dbReference type="InterPro" id="IPR036508">
    <property type="entry name" value="Chitin-bd_dom_sf"/>
</dbReference>
<dbReference type="Proteomes" id="UP001142055">
    <property type="component" value="Chromosome 4"/>
</dbReference>
<evidence type="ECO:0000259" key="2">
    <source>
        <dbReference type="PROSITE" id="PS50940"/>
    </source>
</evidence>
<dbReference type="EMBL" id="JAPWDV010000004">
    <property type="protein sequence ID" value="KAJ6215558.1"/>
    <property type="molecule type" value="Genomic_DNA"/>
</dbReference>
<gene>
    <name evidence="4" type="ORF">RDWZM_010058</name>
</gene>
<dbReference type="CDD" id="cd06543">
    <property type="entry name" value="GH18_PF-ChiA-like"/>
    <property type="match status" value="1"/>
</dbReference>
<evidence type="ECO:0000256" key="1">
    <source>
        <dbReference type="SAM" id="MobiDB-lite"/>
    </source>
</evidence>
<dbReference type="Gene3D" id="3.20.20.80">
    <property type="entry name" value="Glycosidases"/>
    <property type="match status" value="1"/>
</dbReference>
<protein>
    <recommendedName>
        <fullName evidence="6">Chitinase</fullName>
    </recommendedName>
</protein>
<dbReference type="SUPFAM" id="SSF57625">
    <property type="entry name" value="Invertebrate chitin-binding proteins"/>
    <property type="match status" value="1"/>
</dbReference>
<dbReference type="GO" id="GO:0005975">
    <property type="term" value="P:carbohydrate metabolic process"/>
    <property type="evidence" value="ECO:0007669"/>
    <property type="project" value="InterPro"/>
</dbReference>
<dbReference type="OMA" id="WYASAPY"/>
<evidence type="ECO:0008006" key="6">
    <source>
        <dbReference type="Google" id="ProtNLM"/>
    </source>
</evidence>
<dbReference type="SUPFAM" id="SSF51445">
    <property type="entry name" value="(Trans)glycosidases"/>
    <property type="match status" value="1"/>
</dbReference>
<dbReference type="GO" id="GO:0008061">
    <property type="term" value="F:chitin binding"/>
    <property type="evidence" value="ECO:0007669"/>
    <property type="project" value="InterPro"/>
</dbReference>
<evidence type="ECO:0000313" key="4">
    <source>
        <dbReference type="EMBL" id="KAJ6215558.1"/>
    </source>
</evidence>
<dbReference type="PROSITE" id="PS50940">
    <property type="entry name" value="CHIT_BIND_II"/>
    <property type="match status" value="1"/>
</dbReference>
<feature type="compositionally biased region" description="Low complexity" evidence="1">
    <location>
        <begin position="349"/>
        <end position="370"/>
    </location>
</feature>
<proteinExistence type="predicted"/>
<dbReference type="GO" id="GO:0005576">
    <property type="term" value="C:extracellular region"/>
    <property type="evidence" value="ECO:0007669"/>
    <property type="project" value="InterPro"/>
</dbReference>
<dbReference type="PANTHER" id="PTHR42976">
    <property type="entry name" value="BIFUNCTIONAL CHITINASE/LYSOZYME-RELATED"/>
    <property type="match status" value="1"/>
</dbReference>
<accession>A0A9Q0RHC7</accession>
<feature type="domain" description="GH18" evidence="3">
    <location>
        <begin position="32"/>
        <end position="340"/>
    </location>
</feature>
<dbReference type="InterPro" id="IPR001223">
    <property type="entry name" value="Glyco_hydro18_cat"/>
</dbReference>
<dbReference type="InterPro" id="IPR052750">
    <property type="entry name" value="GH18_Chitinase"/>
</dbReference>
<dbReference type="PROSITE" id="PS51910">
    <property type="entry name" value="GH18_2"/>
    <property type="match status" value="1"/>
</dbReference>
<dbReference type="Pfam" id="PF01607">
    <property type="entry name" value="CBM_14"/>
    <property type="match status" value="1"/>
</dbReference>
<keyword evidence="5" id="KW-1185">Reference proteome</keyword>
<feature type="region of interest" description="Disordered" evidence="1">
    <location>
        <begin position="345"/>
        <end position="370"/>
    </location>
</feature>
<feature type="domain" description="Chitin-binding type-2" evidence="2">
    <location>
        <begin position="374"/>
        <end position="434"/>
    </location>
</feature>
<name>A0A9Q0RHC7_BLOTA</name>
<comment type="caution">
    <text evidence="4">The sequence shown here is derived from an EMBL/GenBank/DDBJ whole genome shotgun (WGS) entry which is preliminary data.</text>
</comment>
<sequence length="435" mass="48938">MNYKLISFFVPLLLIFNVSIVPLMVNGASSNIKAAPYYMPLDNDPQNIDDIVANSGIRHFIFAFVLATTDGQCIPTWDGLKSQRVEDDRKVLEMIGKVRSHGGDVSISFGGYNGVELGHVCRSPEQLASAYQLVIDKYGLTHVDFDIEGDDLGAVDEELKRFHAIKILKHNAQTKGRQLHVTLTMPCTTVGLSELGKAEIKRAISVQQDLIDLYKIMAFDYGGPGGSMSDSVIQIMEMIHQQIGSLRTDLNVEQIYEHMGIILMNGHTDQPSEMFTLDTFEHVMNYARTKHYGRLSYWSLNRDRPCPSGKNFGWAAGTCSSIVQTPWQFTKIIAKFVSNDDVRTERPETSTITRSPTTTTTTSANPTTNRIPQTVDCTNTHGEQYFPYNGDCHKYIRCYEGVAHIEQCPSGLLYDLQLHVCNWEHDVNRPECFQH</sequence>
<dbReference type="InterPro" id="IPR002557">
    <property type="entry name" value="Chitin-bd_dom"/>
</dbReference>
<evidence type="ECO:0000259" key="3">
    <source>
        <dbReference type="PROSITE" id="PS51910"/>
    </source>
</evidence>
<reference evidence="4" key="1">
    <citation type="submission" date="2022-12" db="EMBL/GenBank/DDBJ databases">
        <title>Genome assemblies of Blomia tropicalis.</title>
        <authorList>
            <person name="Cui Y."/>
        </authorList>
    </citation>
    <scope>NUCLEOTIDE SEQUENCE</scope>
    <source>
        <tissue evidence="4">Adult mites</tissue>
    </source>
</reference>
<organism evidence="4 5">
    <name type="scientific">Blomia tropicalis</name>
    <name type="common">Mite</name>
    <dbReference type="NCBI Taxonomy" id="40697"/>
    <lineage>
        <taxon>Eukaryota</taxon>
        <taxon>Metazoa</taxon>
        <taxon>Ecdysozoa</taxon>
        <taxon>Arthropoda</taxon>
        <taxon>Chelicerata</taxon>
        <taxon>Arachnida</taxon>
        <taxon>Acari</taxon>
        <taxon>Acariformes</taxon>
        <taxon>Sarcoptiformes</taxon>
        <taxon>Astigmata</taxon>
        <taxon>Glycyphagoidea</taxon>
        <taxon>Echimyopodidae</taxon>
        <taxon>Blomia</taxon>
    </lineage>
</organism>
<dbReference type="AlphaFoldDB" id="A0A9Q0RHC7"/>
<evidence type="ECO:0000313" key="5">
    <source>
        <dbReference type="Proteomes" id="UP001142055"/>
    </source>
</evidence>
<dbReference type="PANTHER" id="PTHR42976:SF1">
    <property type="entry name" value="GH18 DOMAIN-CONTAINING PROTEIN-RELATED"/>
    <property type="match status" value="1"/>
</dbReference>
<dbReference type="SMART" id="SM00494">
    <property type="entry name" value="ChtBD2"/>
    <property type="match status" value="1"/>
</dbReference>
<dbReference type="Gene3D" id="2.170.140.10">
    <property type="entry name" value="Chitin binding domain"/>
    <property type="match status" value="1"/>
</dbReference>
<dbReference type="InterPro" id="IPR017853">
    <property type="entry name" value="GH"/>
</dbReference>